<evidence type="ECO:0000313" key="3">
    <source>
        <dbReference type="WBParaSite" id="GPLIN_001581400"/>
    </source>
</evidence>
<dbReference type="AlphaFoldDB" id="A0A183CSF6"/>
<dbReference type="Gene3D" id="2.40.50.100">
    <property type="match status" value="1"/>
</dbReference>
<proteinExistence type="predicted"/>
<reference evidence="2" key="2">
    <citation type="submission" date="2014-05" db="EMBL/GenBank/DDBJ databases">
        <title>The genome and life-stage specific transcriptomes of Globodera pallida elucidate key aspects of plant parasitism by a cyst nematode.</title>
        <authorList>
            <person name="Cotton J.A."/>
            <person name="Lilley C.J."/>
            <person name="Jones L.M."/>
            <person name="Kikuchi T."/>
            <person name="Reid A.J."/>
            <person name="Thorpe P."/>
            <person name="Tsai I.J."/>
            <person name="Beasley H."/>
            <person name="Blok V."/>
            <person name="Cock P.J.A."/>
            <person name="Van den Akker S.E."/>
            <person name="Holroyd N."/>
            <person name="Hunt M."/>
            <person name="Mantelin S."/>
            <person name="Naghra H."/>
            <person name="Pain A."/>
            <person name="Palomares-Rius J.E."/>
            <person name="Zarowiecki M."/>
            <person name="Berriman M."/>
            <person name="Jones J.T."/>
            <person name="Urwin P.E."/>
        </authorList>
    </citation>
    <scope>NUCLEOTIDE SEQUENCE [LARGE SCALE GENOMIC DNA]</scope>
    <source>
        <strain evidence="2">Lindley</strain>
    </source>
</reference>
<dbReference type="WBParaSite" id="GPLIN_001581400">
    <property type="protein sequence ID" value="GPLIN_001581400"/>
    <property type="gene ID" value="GPLIN_001581400"/>
</dbReference>
<dbReference type="SUPFAM" id="SSF51230">
    <property type="entry name" value="Single hybrid motif"/>
    <property type="match status" value="1"/>
</dbReference>
<name>A0A183CSF6_GLOPA</name>
<keyword evidence="2" id="KW-1185">Reference proteome</keyword>
<dbReference type="InterPro" id="IPR000089">
    <property type="entry name" value="Biotin_lipoyl"/>
</dbReference>
<feature type="domain" description="Lipoyl-binding" evidence="1">
    <location>
        <begin position="38"/>
        <end position="65"/>
    </location>
</feature>
<reference evidence="3" key="3">
    <citation type="submission" date="2016-06" db="UniProtKB">
        <authorList>
            <consortium name="WormBaseParasite"/>
        </authorList>
    </citation>
    <scope>IDENTIFICATION</scope>
</reference>
<dbReference type="Pfam" id="PF00364">
    <property type="entry name" value="Biotin_lipoyl"/>
    <property type="match status" value="1"/>
</dbReference>
<evidence type="ECO:0000313" key="2">
    <source>
        <dbReference type="Proteomes" id="UP000050741"/>
    </source>
</evidence>
<evidence type="ECO:0000259" key="1">
    <source>
        <dbReference type="Pfam" id="PF00364"/>
    </source>
</evidence>
<protein>
    <submittedName>
        <fullName evidence="3">Lipoyl-binding domain-containing protein</fullName>
    </submittedName>
</protein>
<dbReference type="InterPro" id="IPR011053">
    <property type="entry name" value="Single_hybrid_motif"/>
</dbReference>
<accession>A0A183CSF6</accession>
<dbReference type="Proteomes" id="UP000050741">
    <property type="component" value="Unassembled WGS sequence"/>
</dbReference>
<organism evidence="2 3">
    <name type="scientific">Globodera pallida</name>
    <name type="common">Potato cyst nematode worm</name>
    <name type="synonym">Heterodera pallida</name>
    <dbReference type="NCBI Taxonomy" id="36090"/>
    <lineage>
        <taxon>Eukaryota</taxon>
        <taxon>Metazoa</taxon>
        <taxon>Ecdysozoa</taxon>
        <taxon>Nematoda</taxon>
        <taxon>Chromadorea</taxon>
        <taxon>Rhabditida</taxon>
        <taxon>Tylenchina</taxon>
        <taxon>Tylenchomorpha</taxon>
        <taxon>Tylenchoidea</taxon>
        <taxon>Heteroderidae</taxon>
        <taxon>Heteroderinae</taxon>
        <taxon>Globodera</taxon>
    </lineage>
</organism>
<sequence length="65" mass="7659">MYAIRSYYDFTFVTSLLRLRAMQQMVNNTCQALAILRRFFVKKGDYLAKDQPIVAISVMKMEFVI</sequence>
<reference evidence="2" key="1">
    <citation type="submission" date="2013-12" db="EMBL/GenBank/DDBJ databases">
        <authorList>
            <person name="Aslett M."/>
        </authorList>
    </citation>
    <scope>NUCLEOTIDE SEQUENCE [LARGE SCALE GENOMIC DNA]</scope>
    <source>
        <strain evidence="2">Lindley</strain>
    </source>
</reference>